<dbReference type="OrthoDB" id="2974702at2"/>
<keyword evidence="2" id="KW-1185">Reference proteome</keyword>
<evidence type="ECO:0000313" key="2">
    <source>
        <dbReference type="Proteomes" id="UP000287601"/>
    </source>
</evidence>
<proteinExistence type="predicted"/>
<dbReference type="KEGG" id="amij:EQM06_09510"/>
<dbReference type="AlphaFoldDB" id="A0A410PWW6"/>
<accession>A0A410PWW6</accession>
<evidence type="ECO:0000313" key="1">
    <source>
        <dbReference type="EMBL" id="QAT43431.1"/>
    </source>
</evidence>
<protein>
    <submittedName>
        <fullName evidence="1">Uncharacterized protein</fullName>
    </submittedName>
</protein>
<name>A0A410PWW6_9FIRM</name>
<dbReference type="RefSeq" id="WP_128746211.1">
    <property type="nucleotide sequence ID" value="NZ_CP035281.1"/>
</dbReference>
<dbReference type="EMBL" id="CP035281">
    <property type="protein sequence ID" value="QAT43431.1"/>
    <property type="molecule type" value="Genomic_DNA"/>
</dbReference>
<reference evidence="1 2" key="1">
    <citation type="submission" date="2019-01" db="EMBL/GenBank/DDBJ databases">
        <title>Draft genomes of a novel of Aminipila strains.</title>
        <authorList>
            <person name="Ma S."/>
        </authorList>
    </citation>
    <scope>NUCLEOTIDE SEQUENCE [LARGE SCALE GENOMIC DNA]</scope>
    <source>
        <strain evidence="2">JN-39</strain>
    </source>
</reference>
<sequence>MKKVIKIDENGLFVEDVIIQDGEKIPTKCIETLCSDGFYKPKWDGSKWVEGLSEEEINALVNIIPEPTEAERLASAEKAIAILMGV</sequence>
<gene>
    <name evidence="1" type="ORF">EQM06_09510</name>
</gene>
<dbReference type="Proteomes" id="UP000287601">
    <property type="component" value="Chromosome"/>
</dbReference>
<organism evidence="1 2">
    <name type="scientific">Aminipila luticellarii</name>
    <dbReference type="NCBI Taxonomy" id="2507160"/>
    <lineage>
        <taxon>Bacteria</taxon>
        <taxon>Bacillati</taxon>
        <taxon>Bacillota</taxon>
        <taxon>Clostridia</taxon>
        <taxon>Peptostreptococcales</taxon>
        <taxon>Anaerovoracaceae</taxon>
        <taxon>Aminipila</taxon>
    </lineage>
</organism>